<keyword evidence="1" id="KW-0962">Peroxisome biogenesis</keyword>
<dbReference type="Pfam" id="PF05648">
    <property type="entry name" value="PEX11"/>
    <property type="match status" value="1"/>
</dbReference>
<feature type="compositionally biased region" description="Polar residues" evidence="5">
    <location>
        <begin position="184"/>
        <end position="206"/>
    </location>
</feature>
<keyword evidence="3" id="KW-0576">Peroxisome</keyword>
<dbReference type="GO" id="GO:0005778">
    <property type="term" value="C:peroxisomal membrane"/>
    <property type="evidence" value="ECO:0007669"/>
    <property type="project" value="UniProtKB-SubCell"/>
</dbReference>
<dbReference type="InterPro" id="IPR008733">
    <property type="entry name" value="PEX11"/>
</dbReference>
<organism evidence="6 7">
    <name type="scientific">Stichopus japonicus</name>
    <name type="common">Sea cucumber</name>
    <dbReference type="NCBI Taxonomy" id="307972"/>
    <lineage>
        <taxon>Eukaryota</taxon>
        <taxon>Metazoa</taxon>
        <taxon>Echinodermata</taxon>
        <taxon>Eleutherozoa</taxon>
        <taxon>Echinozoa</taxon>
        <taxon>Holothuroidea</taxon>
        <taxon>Aspidochirotacea</taxon>
        <taxon>Aspidochirotida</taxon>
        <taxon>Stichopodidae</taxon>
        <taxon>Apostichopus</taxon>
    </lineage>
</organism>
<comment type="subcellular location">
    <subcellularLocation>
        <location evidence="4">Peroxisome membrane</location>
    </subcellularLocation>
</comment>
<protein>
    <submittedName>
        <fullName evidence="6">Putative peroxisomal membrane protein 11B isoform X2</fullName>
    </submittedName>
</protein>
<feature type="region of interest" description="Disordered" evidence="5">
    <location>
        <begin position="183"/>
        <end position="208"/>
    </location>
</feature>
<dbReference type="GO" id="GO:0016559">
    <property type="term" value="P:peroxisome fission"/>
    <property type="evidence" value="ECO:0007669"/>
    <property type="project" value="InterPro"/>
</dbReference>
<dbReference type="PANTHER" id="PTHR12652:SF50">
    <property type="entry name" value="PEROXIN 11"/>
    <property type="match status" value="1"/>
</dbReference>
<evidence type="ECO:0000313" key="7">
    <source>
        <dbReference type="Proteomes" id="UP000230750"/>
    </source>
</evidence>
<evidence type="ECO:0000256" key="4">
    <source>
        <dbReference type="ARBA" id="ARBA00046271"/>
    </source>
</evidence>
<evidence type="ECO:0000256" key="1">
    <source>
        <dbReference type="ARBA" id="ARBA00022593"/>
    </source>
</evidence>
<dbReference type="EMBL" id="MRZV01000146">
    <property type="protein sequence ID" value="PIK57309.1"/>
    <property type="molecule type" value="Genomic_DNA"/>
</dbReference>
<proteinExistence type="predicted"/>
<evidence type="ECO:0000256" key="5">
    <source>
        <dbReference type="SAM" id="MobiDB-lite"/>
    </source>
</evidence>
<dbReference type="OrthoDB" id="411017at2759"/>
<evidence type="ECO:0000256" key="3">
    <source>
        <dbReference type="ARBA" id="ARBA00023140"/>
    </source>
</evidence>
<reference evidence="6 7" key="1">
    <citation type="journal article" date="2017" name="PLoS Biol.">
        <title>The sea cucumber genome provides insights into morphological evolution and visceral regeneration.</title>
        <authorList>
            <person name="Zhang X."/>
            <person name="Sun L."/>
            <person name="Yuan J."/>
            <person name="Sun Y."/>
            <person name="Gao Y."/>
            <person name="Zhang L."/>
            <person name="Li S."/>
            <person name="Dai H."/>
            <person name="Hamel J.F."/>
            <person name="Liu C."/>
            <person name="Yu Y."/>
            <person name="Liu S."/>
            <person name="Lin W."/>
            <person name="Guo K."/>
            <person name="Jin S."/>
            <person name="Xu P."/>
            <person name="Storey K.B."/>
            <person name="Huan P."/>
            <person name="Zhang T."/>
            <person name="Zhou Y."/>
            <person name="Zhang J."/>
            <person name="Lin C."/>
            <person name="Li X."/>
            <person name="Xing L."/>
            <person name="Huo D."/>
            <person name="Sun M."/>
            <person name="Wang L."/>
            <person name="Mercier A."/>
            <person name="Li F."/>
            <person name="Yang H."/>
            <person name="Xiang J."/>
        </authorList>
    </citation>
    <scope>NUCLEOTIDE SEQUENCE [LARGE SCALE GENOMIC DNA]</scope>
    <source>
        <strain evidence="6">Shaxun</strain>
        <tissue evidence="6">Muscle</tissue>
    </source>
</reference>
<evidence type="ECO:0000256" key="2">
    <source>
        <dbReference type="ARBA" id="ARBA00023136"/>
    </source>
</evidence>
<keyword evidence="7" id="KW-1185">Reference proteome</keyword>
<dbReference type="STRING" id="307972.A0A2G8LAM1"/>
<keyword evidence="2" id="KW-0472">Membrane</keyword>
<sequence>MSHRLLTGKDRVRILEFGYGNQGNMATEQLIKILAQTSGRDKIYRSIQYGGKFLWWSLEQQGDQDEIVKKLKILETHLSTGRKLFRIANSISLLKAALTNMQNDDVVLRLVVTLSKLNSAFYLLFDHIIWANRIGLVKVDQKYYSKLSNRFWLATLILNLTRDLYEFLLLANDLPQLAKECGENGQSRRFSPTDDSFGRHNNNGTLNGVPRRRVNWHSDVTDHVTDRVSQIV</sequence>
<dbReference type="AlphaFoldDB" id="A0A2G8LAM1"/>
<dbReference type="PANTHER" id="PTHR12652">
    <property type="entry name" value="PEROXISOMAL BIOGENESIS FACTOR 11"/>
    <property type="match status" value="1"/>
</dbReference>
<name>A0A2G8LAM1_STIJA</name>
<comment type="caution">
    <text evidence="6">The sequence shown here is derived from an EMBL/GenBank/DDBJ whole genome shotgun (WGS) entry which is preliminary data.</text>
</comment>
<evidence type="ECO:0000313" key="6">
    <source>
        <dbReference type="EMBL" id="PIK57309.1"/>
    </source>
</evidence>
<dbReference type="Proteomes" id="UP000230750">
    <property type="component" value="Unassembled WGS sequence"/>
</dbReference>
<gene>
    <name evidence="6" type="ORF">BSL78_05760</name>
</gene>
<accession>A0A2G8LAM1</accession>